<organism evidence="2 3">
    <name type="scientific">Candidatus Nealsonbacteria bacterium RIFCSPHIGHO2_02_FULL_43_13</name>
    <dbReference type="NCBI Taxonomy" id="1801668"/>
    <lineage>
        <taxon>Bacteria</taxon>
        <taxon>Candidatus Nealsoniibacteriota</taxon>
    </lineage>
</organism>
<name>A0A1G2E647_9BACT</name>
<comment type="caution">
    <text evidence="2">The sequence shown here is derived from an EMBL/GenBank/DDBJ whole genome shotgun (WGS) entry which is preliminary data.</text>
</comment>
<dbReference type="AlphaFoldDB" id="A0A1G2E647"/>
<sequence length="148" mass="16558">MNSGKVVKWFLIGVVAIIVLGVVGFGINMIFRPFQTIEKVTDPDRALYSYEWFFNTKASADSYAAQIKVASAAVETFKQDHAGNLESYQNSTELSRLRAVEQGLRNQLITTVNQYNANAQNKTRSIFKDWNLPASLTVTQDGRVVGNY</sequence>
<feature type="transmembrane region" description="Helical" evidence="1">
    <location>
        <begin position="6"/>
        <end position="31"/>
    </location>
</feature>
<dbReference type="EMBL" id="MHMD01000026">
    <property type="protein sequence ID" value="OGZ21317.1"/>
    <property type="molecule type" value="Genomic_DNA"/>
</dbReference>
<evidence type="ECO:0000313" key="2">
    <source>
        <dbReference type="EMBL" id="OGZ21317.1"/>
    </source>
</evidence>
<dbReference type="STRING" id="1801668.A3D46_02090"/>
<keyword evidence="1" id="KW-0812">Transmembrane</keyword>
<accession>A0A1G2E647</accession>
<evidence type="ECO:0000256" key="1">
    <source>
        <dbReference type="SAM" id="Phobius"/>
    </source>
</evidence>
<protein>
    <recommendedName>
        <fullName evidence="4">LemA family protein</fullName>
    </recommendedName>
</protein>
<reference evidence="2 3" key="1">
    <citation type="journal article" date="2016" name="Nat. Commun.">
        <title>Thousands of microbial genomes shed light on interconnected biogeochemical processes in an aquifer system.</title>
        <authorList>
            <person name="Anantharaman K."/>
            <person name="Brown C.T."/>
            <person name="Hug L.A."/>
            <person name="Sharon I."/>
            <person name="Castelle C.J."/>
            <person name="Probst A.J."/>
            <person name="Thomas B.C."/>
            <person name="Singh A."/>
            <person name="Wilkins M.J."/>
            <person name="Karaoz U."/>
            <person name="Brodie E.L."/>
            <person name="Williams K.H."/>
            <person name="Hubbard S.S."/>
            <person name="Banfield J.F."/>
        </authorList>
    </citation>
    <scope>NUCLEOTIDE SEQUENCE [LARGE SCALE GENOMIC DNA]</scope>
</reference>
<evidence type="ECO:0008006" key="4">
    <source>
        <dbReference type="Google" id="ProtNLM"/>
    </source>
</evidence>
<proteinExistence type="predicted"/>
<keyword evidence="1" id="KW-1133">Transmembrane helix</keyword>
<dbReference type="Proteomes" id="UP000178703">
    <property type="component" value="Unassembled WGS sequence"/>
</dbReference>
<keyword evidence="1" id="KW-0472">Membrane</keyword>
<gene>
    <name evidence="2" type="ORF">A3D46_02090</name>
</gene>
<evidence type="ECO:0000313" key="3">
    <source>
        <dbReference type="Proteomes" id="UP000178703"/>
    </source>
</evidence>